<sequence length="1121" mass="125391">MKKNSNAEGVKSLWPKFNDSLKIGFITLLFALFSMQTYATSQSTIKISLDEQQISLKKLFNKIESITDYSFLYHVGDIDLSKKVDVKAKEKPLEEVLKDVLSKENIDFRMDDNQIILKLQKRIEASSDKRNASANMQNLVHGTITSIDGEPLMGITVRIKDKNRGVFTDENGKYAIAAKIGETLEYTSIGFEKVSVTISDTAPLDIVMEESISGLDAVQITAYGKTSKRLSTGNIVTITGEEIQKSPVTNVLEAVQGKVPGVYIRQTNGQPGSPISIQMRGQNSISSVSNRDPLIVIDGVRYPYGNLPTASETGSLTGGNALNFIDPNNIESINFLKDADATAIYGSKASNGAIIITTKKGRVGKPQISFSSRNGVSFRGKTPELLNTEEYLNFRREAIENAGLIIDYGDWDLNGNWDTNRETDWIDYFLEDAAFTTVNNLSYSGGTENVSYLIRANYNAQENIQNANGNNKTGGVHFNFNVNSDDRKFNLGLTGTYNTTKNTVIPFNNSYLLYAPNAPELYNEDGTLNWTDYDDSYLARNPASIYELIHENKTDNLISNLNFTYIPVKGLEISTMAGINILSSNEVFAKPDTYFHPNSWQVSTSELSVSKIRTLTVEPNISYTTSLGDFGELTAKVGATIMDELTEKNDTYGTNLLNKEVIKNPTMADPENVNTNYRSLTNRYIGGFGILNYNLVNKYLLNFNIRRDGSTKFGTGNRFGTFWSIGAGWIMSEENWFKKTIDFISFAKLRGSYGTSGIDGINNYQYKTIYSSAFSYNGNRGFLASGPANPFLHWEKTKKAEIAINLELLKGRIAVTESYYDNTSNDQLVAFPLSIVTGVNYLTMNSPAEVRNWGHEITLDTKNIVTDNFSWSTSFNVTLPKNKLVSYPNSEAALPSLQYEIGKSVNGMKLYSYQGVNPETGNYNFWKDVNNDGQMTDDEIGEWENGEILDYNRDRTEFIDLNPKFFGGFQNTFNYKNFNLSVLFSFTKKKALNFIGSQSDQPGTFNMNIAKDIYNARWQQPGDVTNVAKPRAGYLGYTNFAYFKNSTGAYTNATYARLQNVNFSYDFPSEFTDRINFKSIRMYVQGQNLLTISKYKGYDPETLEAGTAPLRTIVFGINFTL</sequence>
<evidence type="ECO:0000256" key="6">
    <source>
        <dbReference type="ARBA" id="ARBA00023237"/>
    </source>
</evidence>
<dbReference type="SMART" id="SM00965">
    <property type="entry name" value="STN"/>
    <property type="match status" value="1"/>
</dbReference>
<evidence type="ECO:0000256" key="3">
    <source>
        <dbReference type="ARBA" id="ARBA00022452"/>
    </source>
</evidence>
<evidence type="ECO:0000256" key="2">
    <source>
        <dbReference type="ARBA" id="ARBA00022448"/>
    </source>
</evidence>
<dbReference type="EMBL" id="JAKHSK010000027">
    <property type="protein sequence ID" value="MCL6219838.1"/>
    <property type="molecule type" value="Genomic_DNA"/>
</dbReference>
<dbReference type="NCBIfam" id="TIGR04056">
    <property type="entry name" value="OMP_RagA_SusC"/>
    <property type="match status" value="1"/>
</dbReference>
<evidence type="ECO:0000313" key="10">
    <source>
        <dbReference type="Proteomes" id="UP001139521"/>
    </source>
</evidence>
<accession>A0A9X1ZWN3</accession>
<feature type="domain" description="Secretin/TonB short N-terminal" evidence="8">
    <location>
        <begin position="69"/>
        <end position="120"/>
    </location>
</feature>
<dbReference type="Pfam" id="PF07715">
    <property type="entry name" value="Plug"/>
    <property type="match status" value="1"/>
</dbReference>
<evidence type="ECO:0000256" key="4">
    <source>
        <dbReference type="ARBA" id="ARBA00022692"/>
    </source>
</evidence>
<keyword evidence="10" id="KW-1185">Reference proteome</keyword>
<evidence type="ECO:0000256" key="7">
    <source>
        <dbReference type="PROSITE-ProRule" id="PRU01360"/>
    </source>
</evidence>
<organism evidence="9 10">
    <name type="scientific">Zunongwangia pacifica</name>
    <dbReference type="NCBI Taxonomy" id="2911062"/>
    <lineage>
        <taxon>Bacteria</taxon>
        <taxon>Pseudomonadati</taxon>
        <taxon>Bacteroidota</taxon>
        <taxon>Flavobacteriia</taxon>
        <taxon>Flavobacteriales</taxon>
        <taxon>Flavobacteriaceae</taxon>
        <taxon>Zunongwangia</taxon>
    </lineage>
</organism>
<comment type="similarity">
    <text evidence="7">Belongs to the TonB-dependent receptor family.</text>
</comment>
<dbReference type="Proteomes" id="UP001139521">
    <property type="component" value="Unassembled WGS sequence"/>
</dbReference>
<comment type="subcellular location">
    <subcellularLocation>
        <location evidence="1 7">Cell outer membrane</location>
        <topology evidence="1 7">Multi-pass membrane protein</topology>
    </subcellularLocation>
</comment>
<dbReference type="PROSITE" id="PS52016">
    <property type="entry name" value="TONB_DEPENDENT_REC_3"/>
    <property type="match status" value="1"/>
</dbReference>
<evidence type="ECO:0000256" key="5">
    <source>
        <dbReference type="ARBA" id="ARBA00023136"/>
    </source>
</evidence>
<dbReference type="InterPro" id="IPR012910">
    <property type="entry name" value="Plug_dom"/>
</dbReference>
<name>A0A9X1ZWN3_9FLAO</name>
<reference evidence="9" key="1">
    <citation type="submission" date="2022-01" db="EMBL/GenBank/DDBJ databases">
        <title>Genome sequencing of Zunongwangia sp. M21534 genome.</title>
        <authorList>
            <person name="Chen Y."/>
            <person name="Dong C."/>
            <person name="Shao Z."/>
        </authorList>
    </citation>
    <scope>NUCLEOTIDE SEQUENCE</scope>
    <source>
        <strain evidence="9">MCCC M21534</strain>
    </source>
</reference>
<dbReference type="SUPFAM" id="SSF49464">
    <property type="entry name" value="Carboxypeptidase regulatory domain-like"/>
    <property type="match status" value="1"/>
</dbReference>
<dbReference type="Gene3D" id="2.170.130.10">
    <property type="entry name" value="TonB-dependent receptor, plug domain"/>
    <property type="match status" value="1"/>
</dbReference>
<keyword evidence="4 7" id="KW-0812">Transmembrane</keyword>
<protein>
    <submittedName>
        <fullName evidence="9">SusC/RagA family TonB-linked outer membrane protein</fullName>
    </submittedName>
</protein>
<keyword evidence="3 7" id="KW-1134">Transmembrane beta strand</keyword>
<evidence type="ECO:0000259" key="8">
    <source>
        <dbReference type="SMART" id="SM00965"/>
    </source>
</evidence>
<keyword evidence="6 7" id="KW-0998">Cell outer membrane</keyword>
<proteinExistence type="inferred from homology"/>
<dbReference type="SUPFAM" id="SSF56935">
    <property type="entry name" value="Porins"/>
    <property type="match status" value="1"/>
</dbReference>
<dbReference type="InterPro" id="IPR036942">
    <property type="entry name" value="Beta-barrel_TonB_sf"/>
</dbReference>
<keyword evidence="5 7" id="KW-0472">Membrane</keyword>
<keyword evidence="2 7" id="KW-0813">Transport</keyword>
<dbReference type="InterPro" id="IPR023996">
    <property type="entry name" value="TonB-dep_OMP_SusC/RagA"/>
</dbReference>
<evidence type="ECO:0000256" key="1">
    <source>
        <dbReference type="ARBA" id="ARBA00004571"/>
    </source>
</evidence>
<dbReference type="InterPro" id="IPR037066">
    <property type="entry name" value="Plug_dom_sf"/>
</dbReference>
<gene>
    <name evidence="9" type="ORF">L1967_16210</name>
</gene>
<dbReference type="AlphaFoldDB" id="A0A9X1ZWN3"/>
<dbReference type="InterPro" id="IPR039426">
    <property type="entry name" value="TonB-dep_rcpt-like"/>
</dbReference>
<comment type="caution">
    <text evidence="9">The sequence shown here is derived from an EMBL/GenBank/DDBJ whole genome shotgun (WGS) entry which is preliminary data.</text>
</comment>
<dbReference type="Gene3D" id="2.60.40.1120">
    <property type="entry name" value="Carboxypeptidase-like, regulatory domain"/>
    <property type="match status" value="1"/>
</dbReference>
<dbReference type="RefSeq" id="WP_249602552.1">
    <property type="nucleotide sequence ID" value="NZ_JAKHSK010000027.1"/>
</dbReference>
<dbReference type="Gene3D" id="2.40.170.20">
    <property type="entry name" value="TonB-dependent receptor, beta-barrel domain"/>
    <property type="match status" value="1"/>
</dbReference>
<dbReference type="InterPro" id="IPR008969">
    <property type="entry name" value="CarboxyPept-like_regulatory"/>
</dbReference>
<dbReference type="InterPro" id="IPR023997">
    <property type="entry name" value="TonB-dep_OMP_SusC/RagA_CS"/>
</dbReference>
<dbReference type="GO" id="GO:0009279">
    <property type="term" value="C:cell outer membrane"/>
    <property type="evidence" value="ECO:0007669"/>
    <property type="project" value="UniProtKB-SubCell"/>
</dbReference>
<evidence type="ECO:0000313" key="9">
    <source>
        <dbReference type="EMBL" id="MCL6219838.1"/>
    </source>
</evidence>
<dbReference type="Pfam" id="PF13715">
    <property type="entry name" value="CarbopepD_reg_2"/>
    <property type="match status" value="1"/>
</dbReference>
<dbReference type="NCBIfam" id="TIGR04057">
    <property type="entry name" value="SusC_RagA_signa"/>
    <property type="match status" value="1"/>
</dbReference>
<dbReference type="InterPro" id="IPR011662">
    <property type="entry name" value="Secretin/TonB_short_N"/>
</dbReference>